<protein>
    <submittedName>
        <fullName evidence="2">DUF3006 family protein</fullName>
    </submittedName>
</protein>
<evidence type="ECO:0000313" key="3">
    <source>
        <dbReference type="Proteomes" id="UP001596395"/>
    </source>
</evidence>
<dbReference type="InterPro" id="IPR021377">
    <property type="entry name" value="DUF3006"/>
</dbReference>
<dbReference type="Pfam" id="PF11213">
    <property type="entry name" value="DUF3006"/>
    <property type="match status" value="1"/>
</dbReference>
<sequence length="98" mass="11014">MRMIDLDDGTYTAVVDSIEDGLATIFYEQDGEDVASDVREASDLPEDGRHADALFTVIVRDEAVVDWSYEPAKTEDRQEAAQNRFDRLSSRPPSDDET</sequence>
<proteinExistence type="predicted"/>
<dbReference type="Proteomes" id="UP001596395">
    <property type="component" value="Unassembled WGS sequence"/>
</dbReference>
<accession>A0ABD5VHQ6</accession>
<evidence type="ECO:0000313" key="2">
    <source>
        <dbReference type="EMBL" id="MFC6954885.1"/>
    </source>
</evidence>
<feature type="region of interest" description="Disordered" evidence="1">
    <location>
        <begin position="70"/>
        <end position="98"/>
    </location>
</feature>
<keyword evidence="3" id="KW-1185">Reference proteome</keyword>
<evidence type="ECO:0000256" key="1">
    <source>
        <dbReference type="SAM" id="MobiDB-lite"/>
    </source>
</evidence>
<dbReference type="EMBL" id="JBHSXN010000004">
    <property type="protein sequence ID" value="MFC6954885.1"/>
    <property type="molecule type" value="Genomic_DNA"/>
</dbReference>
<dbReference type="RefSeq" id="WP_379762811.1">
    <property type="nucleotide sequence ID" value="NZ_JAZAQL010000004.1"/>
</dbReference>
<comment type="caution">
    <text evidence="2">The sequence shown here is derived from an EMBL/GenBank/DDBJ whole genome shotgun (WGS) entry which is preliminary data.</text>
</comment>
<gene>
    <name evidence="2" type="ORF">ACFQGB_18615</name>
</gene>
<feature type="compositionally biased region" description="Basic and acidic residues" evidence="1">
    <location>
        <begin position="72"/>
        <end position="89"/>
    </location>
</feature>
<organism evidence="2 3">
    <name type="scientific">Halorubellus litoreus</name>
    <dbReference type="NCBI Taxonomy" id="755308"/>
    <lineage>
        <taxon>Archaea</taxon>
        <taxon>Methanobacteriati</taxon>
        <taxon>Methanobacteriota</taxon>
        <taxon>Stenosarchaea group</taxon>
        <taxon>Halobacteria</taxon>
        <taxon>Halobacteriales</taxon>
        <taxon>Halorubellaceae</taxon>
        <taxon>Halorubellus</taxon>
    </lineage>
</organism>
<dbReference type="AlphaFoldDB" id="A0ABD5VHQ6"/>
<name>A0ABD5VHQ6_9EURY</name>
<reference evidence="2 3" key="1">
    <citation type="journal article" date="2019" name="Int. J. Syst. Evol. Microbiol.">
        <title>The Global Catalogue of Microorganisms (GCM) 10K type strain sequencing project: providing services to taxonomists for standard genome sequencing and annotation.</title>
        <authorList>
            <consortium name="The Broad Institute Genomics Platform"/>
            <consortium name="The Broad Institute Genome Sequencing Center for Infectious Disease"/>
            <person name="Wu L."/>
            <person name="Ma J."/>
        </authorList>
    </citation>
    <scope>NUCLEOTIDE SEQUENCE [LARGE SCALE GENOMIC DNA]</scope>
    <source>
        <strain evidence="2 3">GX26</strain>
    </source>
</reference>